<evidence type="ECO:0000313" key="4">
    <source>
        <dbReference type="Proteomes" id="UP000824001"/>
    </source>
</evidence>
<dbReference type="PANTHER" id="PTHR12526">
    <property type="entry name" value="GLYCOSYLTRANSFERASE"/>
    <property type="match status" value="1"/>
</dbReference>
<sequence length="322" mass="35402">MPGQLSERMEAMGVESLRFDISASRALKSAKELAAFCRGREIDVIHAQYPAENIVALLSKRYYPRPNVVYTGHLTIDGGAKWRIINRIFTPKDKAVIAVCGSGRDALIRNGVCPERVRVIPNGVEPNEKPRRDLSARASLGVGGDEFMISCFARYSPEKGLGFLTDAAAKLRGLTDRPFKCVICGDGELFGEVKEQIARLGLEDCVVQAGYRTDTAEILRASDLYVNSSSSEAMSFALLEAMNEAVPLVVTELDGNCELALNEDLPCGLAAPYGDADAFASAMLRLMEDGELYRRYSENALARVKRDYDIEKLAQKVLESYK</sequence>
<gene>
    <name evidence="3" type="ORF">IAC18_04425</name>
</gene>
<reference evidence="3" key="1">
    <citation type="submission" date="2020-10" db="EMBL/GenBank/DDBJ databases">
        <authorList>
            <person name="Gilroy R."/>
        </authorList>
    </citation>
    <scope>NUCLEOTIDE SEQUENCE</scope>
    <source>
        <strain evidence="3">ChiHjej10B9-9673</strain>
    </source>
</reference>
<protein>
    <submittedName>
        <fullName evidence="3">Glycosyltransferase family 4 protein</fullName>
    </submittedName>
</protein>
<dbReference type="GO" id="GO:0016757">
    <property type="term" value="F:glycosyltransferase activity"/>
    <property type="evidence" value="ECO:0007669"/>
    <property type="project" value="InterPro"/>
</dbReference>
<dbReference type="PANTHER" id="PTHR12526:SF636">
    <property type="entry name" value="BLL3647 PROTEIN"/>
    <property type="match status" value="1"/>
</dbReference>
<dbReference type="Gene3D" id="3.40.50.2000">
    <property type="entry name" value="Glycogen Phosphorylase B"/>
    <property type="match status" value="2"/>
</dbReference>
<dbReference type="Proteomes" id="UP000824001">
    <property type="component" value="Unassembled WGS sequence"/>
</dbReference>
<evidence type="ECO:0000259" key="2">
    <source>
        <dbReference type="Pfam" id="PF13439"/>
    </source>
</evidence>
<organism evidence="3 4">
    <name type="scientific">Candidatus Scatomorpha merdipullorum</name>
    <dbReference type="NCBI Taxonomy" id="2840927"/>
    <lineage>
        <taxon>Bacteria</taxon>
        <taxon>Bacillati</taxon>
        <taxon>Bacillota</taxon>
        <taxon>Clostridia</taxon>
        <taxon>Eubacteriales</taxon>
        <taxon>Candidatus Scatomorpha</taxon>
    </lineage>
</organism>
<dbReference type="SUPFAM" id="SSF53756">
    <property type="entry name" value="UDP-Glycosyltransferase/glycogen phosphorylase"/>
    <property type="match status" value="1"/>
</dbReference>
<dbReference type="InterPro" id="IPR028098">
    <property type="entry name" value="Glyco_trans_4-like_N"/>
</dbReference>
<reference evidence="3" key="2">
    <citation type="journal article" date="2021" name="PeerJ">
        <title>Extensive microbial diversity within the chicken gut microbiome revealed by metagenomics and culture.</title>
        <authorList>
            <person name="Gilroy R."/>
            <person name="Ravi A."/>
            <person name="Getino M."/>
            <person name="Pursley I."/>
            <person name="Horton D.L."/>
            <person name="Alikhan N.F."/>
            <person name="Baker D."/>
            <person name="Gharbi K."/>
            <person name="Hall N."/>
            <person name="Watson M."/>
            <person name="Adriaenssens E.M."/>
            <person name="Foster-Nyarko E."/>
            <person name="Jarju S."/>
            <person name="Secka A."/>
            <person name="Antonio M."/>
            <person name="Oren A."/>
            <person name="Chaudhuri R.R."/>
            <person name="La Ragione R."/>
            <person name="Hildebrand F."/>
            <person name="Pallen M.J."/>
        </authorList>
    </citation>
    <scope>NUCLEOTIDE SEQUENCE</scope>
    <source>
        <strain evidence="3">ChiHjej10B9-9673</strain>
    </source>
</reference>
<evidence type="ECO:0000259" key="1">
    <source>
        <dbReference type="Pfam" id="PF00534"/>
    </source>
</evidence>
<proteinExistence type="predicted"/>
<dbReference type="Pfam" id="PF13439">
    <property type="entry name" value="Glyco_transf_4"/>
    <property type="match status" value="1"/>
</dbReference>
<comment type="caution">
    <text evidence="3">The sequence shown here is derived from an EMBL/GenBank/DDBJ whole genome shotgun (WGS) entry which is preliminary data.</text>
</comment>
<dbReference type="EMBL" id="DVJK01000122">
    <property type="protein sequence ID" value="HIS66790.1"/>
    <property type="molecule type" value="Genomic_DNA"/>
</dbReference>
<dbReference type="Pfam" id="PF00534">
    <property type="entry name" value="Glycos_transf_1"/>
    <property type="match status" value="1"/>
</dbReference>
<feature type="domain" description="Glycosyl transferase family 1" evidence="1">
    <location>
        <begin position="137"/>
        <end position="300"/>
    </location>
</feature>
<dbReference type="AlphaFoldDB" id="A0A9D1JUR8"/>
<name>A0A9D1JUR8_9FIRM</name>
<dbReference type="CDD" id="cd03801">
    <property type="entry name" value="GT4_PimA-like"/>
    <property type="match status" value="1"/>
</dbReference>
<accession>A0A9D1JUR8</accession>
<dbReference type="InterPro" id="IPR001296">
    <property type="entry name" value="Glyco_trans_1"/>
</dbReference>
<feature type="domain" description="Glycosyltransferase subfamily 4-like N-terminal" evidence="2">
    <location>
        <begin position="22"/>
        <end position="127"/>
    </location>
</feature>
<evidence type="ECO:0000313" key="3">
    <source>
        <dbReference type="EMBL" id="HIS66790.1"/>
    </source>
</evidence>